<proteinExistence type="predicted"/>
<gene>
    <name evidence="2" type="ORF">FSP39_024270</name>
</gene>
<protein>
    <submittedName>
        <fullName evidence="2">Uncharacterized protein</fullName>
    </submittedName>
</protein>
<comment type="caution">
    <text evidence="2">The sequence shown here is derived from an EMBL/GenBank/DDBJ whole genome shotgun (WGS) entry which is preliminary data.</text>
</comment>
<keyword evidence="3" id="KW-1185">Reference proteome</keyword>
<dbReference type="Proteomes" id="UP001186944">
    <property type="component" value="Unassembled WGS sequence"/>
</dbReference>
<dbReference type="AlphaFoldDB" id="A0AA88Y297"/>
<keyword evidence="1" id="KW-0732">Signal</keyword>
<dbReference type="EMBL" id="VSWD01000008">
    <property type="protein sequence ID" value="KAK3096193.1"/>
    <property type="molecule type" value="Genomic_DNA"/>
</dbReference>
<name>A0AA88Y297_PINIB</name>
<organism evidence="2 3">
    <name type="scientific">Pinctada imbricata</name>
    <name type="common">Atlantic pearl-oyster</name>
    <name type="synonym">Pinctada martensii</name>
    <dbReference type="NCBI Taxonomy" id="66713"/>
    <lineage>
        <taxon>Eukaryota</taxon>
        <taxon>Metazoa</taxon>
        <taxon>Spiralia</taxon>
        <taxon>Lophotrochozoa</taxon>
        <taxon>Mollusca</taxon>
        <taxon>Bivalvia</taxon>
        <taxon>Autobranchia</taxon>
        <taxon>Pteriomorphia</taxon>
        <taxon>Pterioida</taxon>
        <taxon>Pterioidea</taxon>
        <taxon>Pteriidae</taxon>
        <taxon>Pinctada</taxon>
    </lineage>
</organism>
<sequence>MDYLHSFFKVLSFLTVLLHVADGKCAEYNSEIVYKWITHEFLWPSEEVKQEYNSTGRYIKENNALNGIKLYNGSVYPDGTATEDRCRCKPRFGGSGWDPVAAVPALSQLGYACHRRL</sequence>
<evidence type="ECO:0000313" key="2">
    <source>
        <dbReference type="EMBL" id="KAK3096193.1"/>
    </source>
</evidence>
<feature type="chain" id="PRO_5041726424" evidence="1">
    <location>
        <begin position="24"/>
        <end position="117"/>
    </location>
</feature>
<accession>A0AA88Y297</accession>
<evidence type="ECO:0000313" key="3">
    <source>
        <dbReference type="Proteomes" id="UP001186944"/>
    </source>
</evidence>
<feature type="signal peptide" evidence="1">
    <location>
        <begin position="1"/>
        <end position="23"/>
    </location>
</feature>
<reference evidence="2" key="1">
    <citation type="submission" date="2019-08" db="EMBL/GenBank/DDBJ databases">
        <title>The improved chromosome-level genome for the pearl oyster Pinctada fucata martensii using PacBio sequencing and Hi-C.</title>
        <authorList>
            <person name="Zheng Z."/>
        </authorList>
    </citation>
    <scope>NUCLEOTIDE SEQUENCE</scope>
    <source>
        <strain evidence="2">ZZ-2019</strain>
        <tissue evidence="2">Adductor muscle</tissue>
    </source>
</reference>
<evidence type="ECO:0000256" key="1">
    <source>
        <dbReference type="SAM" id="SignalP"/>
    </source>
</evidence>